<dbReference type="EMBL" id="BSDE01000001">
    <property type="protein sequence ID" value="GLH72619.1"/>
    <property type="molecule type" value="Genomic_DNA"/>
</dbReference>
<evidence type="ECO:0000313" key="2">
    <source>
        <dbReference type="Proteomes" id="UP001165069"/>
    </source>
</evidence>
<comment type="caution">
    <text evidence="1">The sequence shown here is derived from an EMBL/GenBank/DDBJ whole genome shotgun (WGS) entry which is preliminary data.</text>
</comment>
<organism evidence="1 2">
    <name type="scientific">Geothrix limicola</name>
    <dbReference type="NCBI Taxonomy" id="2927978"/>
    <lineage>
        <taxon>Bacteria</taxon>
        <taxon>Pseudomonadati</taxon>
        <taxon>Acidobacteriota</taxon>
        <taxon>Holophagae</taxon>
        <taxon>Holophagales</taxon>
        <taxon>Holophagaceae</taxon>
        <taxon>Geothrix</taxon>
    </lineage>
</organism>
<keyword evidence="2" id="KW-1185">Reference proteome</keyword>
<dbReference type="RefSeq" id="WP_285571496.1">
    <property type="nucleotide sequence ID" value="NZ_BSDE01000001.1"/>
</dbReference>
<evidence type="ECO:0000313" key="1">
    <source>
        <dbReference type="EMBL" id="GLH72619.1"/>
    </source>
</evidence>
<proteinExistence type="predicted"/>
<gene>
    <name evidence="1" type="ORF">GETHLI_11210</name>
</gene>
<protein>
    <submittedName>
        <fullName evidence="1">Uncharacterized protein</fullName>
    </submittedName>
</protein>
<accession>A0ABQ5QDG5</accession>
<name>A0ABQ5QDG5_9BACT</name>
<dbReference type="Proteomes" id="UP001165069">
    <property type="component" value="Unassembled WGS sequence"/>
</dbReference>
<reference evidence="1 2" key="1">
    <citation type="journal article" date="2023" name="Antonie Van Leeuwenhoek">
        <title>Mesoterricola silvestris gen. nov., sp. nov., Mesoterricola sediminis sp. nov., Geothrix oryzae sp. nov., Geothrix edaphica sp. nov., Geothrix rubra sp. nov., and Geothrix limicola sp. nov., six novel members of Acidobacteriota isolated from soils.</title>
        <authorList>
            <person name="Itoh H."/>
            <person name="Sugisawa Y."/>
            <person name="Mise K."/>
            <person name="Xu Z."/>
            <person name="Kuniyasu M."/>
            <person name="Ushijima N."/>
            <person name="Kawano K."/>
            <person name="Kobayashi E."/>
            <person name="Shiratori Y."/>
            <person name="Masuda Y."/>
            <person name="Senoo K."/>
        </authorList>
    </citation>
    <scope>NUCLEOTIDE SEQUENCE [LARGE SCALE GENOMIC DNA]</scope>
    <source>
        <strain evidence="1 2">Red804</strain>
    </source>
</reference>
<sequence>MSEPTFDIRRDHRIDRNEAVDLVHRYQAAMPAGSHLATAFNASAFRTLLSQPGCEGIRIYRALHEDGSPTLAMVGVDVQGLDIKHEESAFMQGGQNCPPVCFWDSIFHHPSATCVVPGLVSHTVAFDPNRVHSISKSEITQLVRAFQVQAAPDELHSSMYHRSAFEHVLDQPDCAGIRIYLARHNDGQDCMVFVGVTAVGDDLTAEHAKFAQAGQNCPPFCFDASLGFSQAVVCQAVGHIQSPQVEVIPVQH</sequence>